<dbReference type="CDD" id="cd06257">
    <property type="entry name" value="DnaJ"/>
    <property type="match status" value="1"/>
</dbReference>
<accession>C1MWB6</accession>
<dbReference type="Proteomes" id="UP000001876">
    <property type="component" value="Unassembled WGS sequence"/>
</dbReference>
<dbReference type="PROSITE" id="PS00636">
    <property type="entry name" value="DNAJ_1"/>
    <property type="match status" value="1"/>
</dbReference>
<reference evidence="2 3" key="1">
    <citation type="journal article" date="2009" name="Science">
        <title>Green evolution and dynamic adaptations revealed by genomes of the marine picoeukaryotes Micromonas.</title>
        <authorList>
            <person name="Worden A.Z."/>
            <person name="Lee J.H."/>
            <person name="Mock T."/>
            <person name="Rouze P."/>
            <person name="Simmons M.P."/>
            <person name="Aerts A.L."/>
            <person name="Allen A.E."/>
            <person name="Cuvelier M.L."/>
            <person name="Derelle E."/>
            <person name="Everett M.V."/>
            <person name="Foulon E."/>
            <person name="Grimwood J."/>
            <person name="Gundlach H."/>
            <person name="Henrissat B."/>
            <person name="Napoli C."/>
            <person name="McDonald S.M."/>
            <person name="Parker M.S."/>
            <person name="Rombauts S."/>
            <person name="Salamov A."/>
            <person name="Von Dassow P."/>
            <person name="Badger J.H."/>
            <person name="Coutinho P.M."/>
            <person name="Demir E."/>
            <person name="Dubchak I."/>
            <person name="Gentemann C."/>
            <person name="Eikrem W."/>
            <person name="Gready J.E."/>
            <person name="John U."/>
            <person name="Lanier W."/>
            <person name="Lindquist E.A."/>
            <person name="Lucas S."/>
            <person name="Mayer K.F."/>
            <person name="Moreau H."/>
            <person name="Not F."/>
            <person name="Otillar R."/>
            <person name="Panaud O."/>
            <person name="Pangilinan J."/>
            <person name="Paulsen I."/>
            <person name="Piegu B."/>
            <person name="Poliakov A."/>
            <person name="Robbens S."/>
            <person name="Schmutz J."/>
            <person name="Toulza E."/>
            <person name="Wyss T."/>
            <person name="Zelensky A."/>
            <person name="Zhou K."/>
            <person name="Armbrust E.V."/>
            <person name="Bhattacharya D."/>
            <person name="Goodenough U.W."/>
            <person name="Van de Peer Y."/>
            <person name="Grigoriev I.V."/>
        </authorList>
    </citation>
    <scope>NUCLEOTIDE SEQUENCE [LARGE SCALE GENOMIC DNA]</scope>
    <source>
        <strain evidence="2 3">CCMP1545</strain>
    </source>
</reference>
<evidence type="ECO:0000313" key="2">
    <source>
        <dbReference type="EMBL" id="EEH56139.1"/>
    </source>
</evidence>
<gene>
    <name evidence="2" type="ORF">MICPUCDRAFT_18807</name>
</gene>
<dbReference type="InterPro" id="IPR054076">
    <property type="entry name" value="ZUO1-like_ZHD"/>
</dbReference>
<dbReference type="Pfam" id="PF00226">
    <property type="entry name" value="DnaJ"/>
    <property type="match status" value="1"/>
</dbReference>
<dbReference type="PRINTS" id="PR00625">
    <property type="entry name" value="JDOMAIN"/>
</dbReference>
<dbReference type="GeneID" id="9685625"/>
<dbReference type="SUPFAM" id="SSF46565">
    <property type="entry name" value="Chaperone J-domain"/>
    <property type="match status" value="1"/>
</dbReference>
<dbReference type="PANTHER" id="PTHR44029">
    <property type="entry name" value="DNAJ HOMOLOG SUBFAMILY C MEMBER 21"/>
    <property type="match status" value="1"/>
</dbReference>
<keyword evidence="3" id="KW-1185">Reference proteome</keyword>
<dbReference type="InterPro" id="IPR018253">
    <property type="entry name" value="DnaJ_domain_CS"/>
</dbReference>
<name>C1MWB6_MICPC</name>
<dbReference type="AlphaFoldDB" id="C1MWB6"/>
<evidence type="ECO:0000259" key="1">
    <source>
        <dbReference type="PROSITE" id="PS50076"/>
    </source>
</evidence>
<dbReference type="OMA" id="TAFYARW"/>
<feature type="domain" description="J" evidence="1">
    <location>
        <begin position="3"/>
        <end position="69"/>
    </location>
</feature>
<dbReference type="STRING" id="564608.C1MWB6"/>
<dbReference type="PROSITE" id="PS50076">
    <property type="entry name" value="DNAJ_2"/>
    <property type="match status" value="1"/>
</dbReference>
<proteinExistence type="predicted"/>
<protein>
    <submittedName>
        <fullName evidence="2">Predicted protein</fullName>
    </submittedName>
</protein>
<dbReference type="InterPro" id="IPR001623">
    <property type="entry name" value="DnaJ_domain"/>
</dbReference>
<dbReference type="EMBL" id="GG663741">
    <property type="protein sequence ID" value="EEH56139.1"/>
    <property type="molecule type" value="Genomic_DNA"/>
</dbReference>
<dbReference type="SMART" id="SM00271">
    <property type="entry name" value="DnaJ"/>
    <property type="match status" value="1"/>
</dbReference>
<dbReference type="RefSeq" id="XP_003060187.1">
    <property type="nucleotide sequence ID" value="XM_003060141.1"/>
</dbReference>
<dbReference type="KEGG" id="mpp:MICPUCDRAFT_18807"/>
<dbReference type="Pfam" id="PF21884">
    <property type="entry name" value="ZUO1-like_ZHD"/>
    <property type="match status" value="1"/>
</dbReference>
<dbReference type="GO" id="GO:0005737">
    <property type="term" value="C:cytoplasm"/>
    <property type="evidence" value="ECO:0007669"/>
    <property type="project" value="TreeGrafter"/>
</dbReference>
<evidence type="ECO:0000313" key="3">
    <source>
        <dbReference type="Proteomes" id="UP000001876"/>
    </source>
</evidence>
<sequence>MRCHYDVLEVSRDATAAELKKAYRKLALEWHPDKNAHRHDEAEARFKEVRGAYETLSDANERAWYDSHREAILKAGAHAAGGEGARPEDEINLMPYFNASSAFRGFDDAPGSFYDVYRKLFDALDKQEQAASLAAGKDSFTPAPTFGDAASPWDVVRKFYAHWGLHATMKTFAWADEYNLAEAANRKGAFITFTPVPIRPRRRGERRSLRTLLPGVCFSPPITPRFLHQSRHTATPLNAI</sequence>
<dbReference type="Gene3D" id="1.10.287.110">
    <property type="entry name" value="DnaJ domain"/>
    <property type="match status" value="1"/>
</dbReference>
<organism evidence="3">
    <name type="scientific">Micromonas pusilla (strain CCMP1545)</name>
    <name type="common">Picoplanktonic green alga</name>
    <dbReference type="NCBI Taxonomy" id="564608"/>
    <lineage>
        <taxon>Eukaryota</taxon>
        <taxon>Viridiplantae</taxon>
        <taxon>Chlorophyta</taxon>
        <taxon>Mamiellophyceae</taxon>
        <taxon>Mamiellales</taxon>
        <taxon>Mamiellaceae</taxon>
        <taxon>Micromonas</taxon>
    </lineage>
</organism>
<dbReference type="InterPro" id="IPR036869">
    <property type="entry name" value="J_dom_sf"/>
</dbReference>
<dbReference type="OrthoDB" id="5894at2759"/>
<dbReference type="InterPro" id="IPR051964">
    <property type="entry name" value="Chaperone_stress_response"/>
</dbReference>
<dbReference type="PANTHER" id="PTHR44029:SF1">
    <property type="entry name" value="DNAJ HOMOLOG SUBFAMILY C MEMBER 21"/>
    <property type="match status" value="1"/>
</dbReference>
<dbReference type="eggNOG" id="KOG0717">
    <property type="taxonomic scope" value="Eukaryota"/>
</dbReference>